<dbReference type="SUPFAM" id="SSF50044">
    <property type="entry name" value="SH3-domain"/>
    <property type="match status" value="1"/>
</dbReference>
<dbReference type="SMART" id="SM00326">
    <property type="entry name" value="SH3"/>
    <property type="match status" value="1"/>
</dbReference>
<feature type="compositionally biased region" description="Polar residues" evidence="3">
    <location>
        <begin position="128"/>
        <end position="137"/>
    </location>
</feature>
<evidence type="ECO:0000313" key="6">
    <source>
        <dbReference type="Proteomes" id="UP001294444"/>
    </source>
</evidence>
<feature type="region of interest" description="Disordered" evidence="3">
    <location>
        <begin position="84"/>
        <end position="162"/>
    </location>
</feature>
<dbReference type="Pfam" id="PF00018">
    <property type="entry name" value="SH3_1"/>
    <property type="match status" value="1"/>
</dbReference>
<dbReference type="Gene3D" id="2.30.30.40">
    <property type="entry name" value="SH3 Domains"/>
    <property type="match status" value="1"/>
</dbReference>
<accession>A0AAJ4XTL8</accession>
<dbReference type="Proteomes" id="UP001294444">
    <property type="component" value="Unassembled WGS sequence"/>
</dbReference>
<dbReference type="EMBL" id="OAPG01000022">
    <property type="protein sequence ID" value="SNX88001.1"/>
    <property type="molecule type" value="Genomic_DNA"/>
</dbReference>
<dbReference type="InterPro" id="IPR036028">
    <property type="entry name" value="SH3-like_dom_sf"/>
</dbReference>
<dbReference type="InterPro" id="IPR001452">
    <property type="entry name" value="SH3_domain"/>
</dbReference>
<dbReference type="PANTHER" id="PTHR14167:SF116">
    <property type="entry name" value="CAP, ISOFORM AC"/>
    <property type="match status" value="1"/>
</dbReference>
<dbReference type="PRINTS" id="PR00452">
    <property type="entry name" value="SH3DOMAIN"/>
</dbReference>
<keyword evidence="1 2" id="KW-0728">SH3 domain</keyword>
<feature type="domain" description="SH3" evidence="4">
    <location>
        <begin position="174"/>
        <end position="234"/>
    </location>
</feature>
<evidence type="ECO:0000256" key="2">
    <source>
        <dbReference type="PROSITE-ProRule" id="PRU00192"/>
    </source>
</evidence>
<reference evidence="5" key="1">
    <citation type="submission" date="2023-10" db="EMBL/GenBank/DDBJ databases">
        <authorList>
            <person name="Guldener U."/>
        </authorList>
    </citation>
    <scope>NUCLEOTIDE SEQUENCE</scope>
    <source>
        <strain evidence="5">Mp4</strain>
    </source>
</reference>
<keyword evidence="6" id="KW-1185">Reference proteome</keyword>
<dbReference type="PROSITE" id="PS50002">
    <property type="entry name" value="SH3"/>
    <property type="match status" value="1"/>
</dbReference>
<name>A0AAJ4XTL8_9BASI</name>
<gene>
    <name evidence="5" type="ORF">MEPE_06712</name>
</gene>
<organism evidence="5 6">
    <name type="scientific">Melanopsichium pennsylvanicum</name>
    <dbReference type="NCBI Taxonomy" id="63383"/>
    <lineage>
        <taxon>Eukaryota</taxon>
        <taxon>Fungi</taxon>
        <taxon>Dikarya</taxon>
        <taxon>Basidiomycota</taxon>
        <taxon>Ustilaginomycotina</taxon>
        <taxon>Ustilaginomycetes</taxon>
        <taxon>Ustilaginales</taxon>
        <taxon>Ustilaginaceae</taxon>
        <taxon>Melanopsichium</taxon>
    </lineage>
</organism>
<evidence type="ECO:0000256" key="3">
    <source>
        <dbReference type="SAM" id="MobiDB-lite"/>
    </source>
</evidence>
<comment type="caution">
    <text evidence="5">The sequence shown here is derived from an EMBL/GenBank/DDBJ whole genome shotgun (WGS) entry which is preliminary data.</text>
</comment>
<dbReference type="InterPro" id="IPR050384">
    <property type="entry name" value="Endophilin_SH3RF"/>
</dbReference>
<feature type="compositionally biased region" description="Gly residues" evidence="3">
    <location>
        <begin position="107"/>
        <end position="116"/>
    </location>
</feature>
<dbReference type="PANTHER" id="PTHR14167">
    <property type="entry name" value="SH3 DOMAIN-CONTAINING"/>
    <property type="match status" value="1"/>
</dbReference>
<evidence type="ECO:0000259" key="4">
    <source>
        <dbReference type="PROSITE" id="PS50002"/>
    </source>
</evidence>
<dbReference type="AlphaFoldDB" id="A0AAJ4XTL8"/>
<protein>
    <recommendedName>
        <fullName evidence="4">SH3 domain-containing protein</fullName>
    </recommendedName>
</protein>
<feature type="compositionally biased region" description="Low complexity" evidence="3">
    <location>
        <begin position="138"/>
        <end position="150"/>
    </location>
</feature>
<evidence type="ECO:0000256" key="1">
    <source>
        <dbReference type="ARBA" id="ARBA00022443"/>
    </source>
</evidence>
<evidence type="ECO:0000313" key="5">
    <source>
        <dbReference type="EMBL" id="SNX88001.1"/>
    </source>
</evidence>
<sequence>MMINLPTSEKQAFFKLLDEYFESRPHRLANAGASSSTTTTTTQAGTPLTRVGLTDRATAAAGNAAGVAANAAVSNALRDQFARTGISNKGTPPAPPVSSSRSKPESFGGGGSGGPAGLTLGSLHLGSRTVSNNSIPQTTSTTKTPAATRTLPPPTRSGASVPSAVVTHPVLPEGVIGSATVLYDYGDGMDADDLDANEGEMIYLVEKISEDWWRGMSQDQSRQGIIPTAYVRQL</sequence>
<dbReference type="CDD" id="cd00174">
    <property type="entry name" value="SH3"/>
    <property type="match status" value="1"/>
</dbReference>
<proteinExistence type="predicted"/>